<dbReference type="AlphaFoldDB" id="A0A840BUQ6"/>
<dbReference type="RefSeq" id="WP_183316577.1">
    <property type="nucleotide sequence ID" value="NZ_JACIEN010000002.1"/>
</dbReference>
<dbReference type="InterPro" id="IPR001509">
    <property type="entry name" value="Epimerase_deHydtase"/>
</dbReference>
<dbReference type="SUPFAM" id="SSF51735">
    <property type="entry name" value="NAD(P)-binding Rossmann-fold domains"/>
    <property type="match status" value="1"/>
</dbReference>
<comment type="caution">
    <text evidence="3">The sequence shown here is derived from an EMBL/GenBank/DDBJ whole genome shotgun (WGS) entry which is preliminary data.</text>
</comment>
<dbReference type="Proteomes" id="UP000577362">
    <property type="component" value="Unassembled WGS sequence"/>
</dbReference>
<reference evidence="3 4" key="1">
    <citation type="submission" date="2020-08" db="EMBL/GenBank/DDBJ databases">
        <title>Genomic Encyclopedia of Type Strains, Phase IV (KMG-IV): sequencing the most valuable type-strain genomes for metagenomic binning, comparative biology and taxonomic classification.</title>
        <authorList>
            <person name="Goeker M."/>
        </authorList>
    </citation>
    <scope>NUCLEOTIDE SEQUENCE [LARGE SCALE GENOMIC DNA]</scope>
    <source>
        <strain evidence="3 4">DSM 103737</strain>
    </source>
</reference>
<proteinExistence type="predicted"/>
<accession>A0A840BUQ6</accession>
<organism evidence="3 4">
    <name type="scientific">Chelatococcus caeni</name>
    <dbReference type="NCBI Taxonomy" id="1348468"/>
    <lineage>
        <taxon>Bacteria</taxon>
        <taxon>Pseudomonadati</taxon>
        <taxon>Pseudomonadota</taxon>
        <taxon>Alphaproteobacteria</taxon>
        <taxon>Hyphomicrobiales</taxon>
        <taxon>Chelatococcaceae</taxon>
        <taxon>Chelatococcus</taxon>
    </lineage>
</organism>
<keyword evidence="1" id="KW-0520">NAD</keyword>
<dbReference type="EMBL" id="JACIEN010000002">
    <property type="protein sequence ID" value="MBB4017115.1"/>
    <property type="molecule type" value="Genomic_DNA"/>
</dbReference>
<evidence type="ECO:0000313" key="4">
    <source>
        <dbReference type="Proteomes" id="UP000577362"/>
    </source>
</evidence>
<dbReference type="CDD" id="cd05266">
    <property type="entry name" value="SDR_a4"/>
    <property type="match status" value="1"/>
</dbReference>
<dbReference type="PANTHER" id="PTHR43574">
    <property type="entry name" value="EPIMERASE-RELATED"/>
    <property type="match status" value="1"/>
</dbReference>
<evidence type="ECO:0000313" key="3">
    <source>
        <dbReference type="EMBL" id="MBB4017115.1"/>
    </source>
</evidence>
<protein>
    <submittedName>
        <fullName evidence="3">Nucleoside-diphosphate-sugar epimerase</fullName>
    </submittedName>
</protein>
<evidence type="ECO:0000256" key="1">
    <source>
        <dbReference type="ARBA" id="ARBA00023027"/>
    </source>
</evidence>
<sequence>MNLFVFGLGYSAGHFVARYRERFDRVSGTVRSTEKAAAVNAAPGGVEAFVFADGHLPEAAAAALAEADALIVSIAPGPEGDVVLAAAREAIARAPRLRWIAYLSTVGVYGDHGGAWVDESAPLNASMGRTRQRVLAEEAWLALGRETGKAVQVFRLAGIYGPGRSPLAKLLRGEAQRIIKPGQVFNRIHVEDIAAALAASLARPSPGAIYNVADDEPAPPQDVVTYAAELAGIAPPPEVPFAEAELSPMARSFYADNRRVSNRRLREELGVSLAYPTYREGIAELARAELAGRG</sequence>
<name>A0A840BUQ6_9HYPH</name>
<dbReference type="Gene3D" id="3.40.50.720">
    <property type="entry name" value="NAD(P)-binding Rossmann-like Domain"/>
    <property type="match status" value="1"/>
</dbReference>
<feature type="domain" description="NAD-dependent epimerase/dehydratase" evidence="2">
    <location>
        <begin position="96"/>
        <end position="213"/>
    </location>
</feature>
<gene>
    <name evidence="3" type="ORF">GGR16_002144</name>
</gene>
<dbReference type="Pfam" id="PF01370">
    <property type="entry name" value="Epimerase"/>
    <property type="match status" value="1"/>
</dbReference>
<dbReference type="InterPro" id="IPR036291">
    <property type="entry name" value="NAD(P)-bd_dom_sf"/>
</dbReference>
<keyword evidence="4" id="KW-1185">Reference proteome</keyword>
<evidence type="ECO:0000259" key="2">
    <source>
        <dbReference type="Pfam" id="PF01370"/>
    </source>
</evidence>